<keyword evidence="2" id="KW-1185">Reference proteome</keyword>
<proteinExistence type="predicted"/>
<name>A0A1A9ZZE3_GLOPL</name>
<evidence type="ECO:0000313" key="1">
    <source>
        <dbReference type="EnsemblMetazoa" id="GPAI029651-PA"/>
    </source>
</evidence>
<protein>
    <submittedName>
        <fullName evidence="1">Uncharacterized protein</fullName>
    </submittedName>
</protein>
<reference evidence="1" key="2">
    <citation type="submission" date="2020-05" db="UniProtKB">
        <authorList>
            <consortium name="EnsemblMetazoa"/>
        </authorList>
    </citation>
    <scope>IDENTIFICATION</scope>
    <source>
        <strain evidence="1">IAEA</strain>
    </source>
</reference>
<reference evidence="2" key="1">
    <citation type="submission" date="2014-03" db="EMBL/GenBank/DDBJ databases">
        <authorList>
            <person name="Aksoy S."/>
            <person name="Warren W."/>
            <person name="Wilson R.K."/>
        </authorList>
    </citation>
    <scope>NUCLEOTIDE SEQUENCE [LARGE SCALE GENOMIC DNA]</scope>
    <source>
        <strain evidence="2">IAEA</strain>
    </source>
</reference>
<dbReference type="VEuPathDB" id="VectorBase:GPAI029651"/>
<evidence type="ECO:0000313" key="2">
    <source>
        <dbReference type="Proteomes" id="UP000092445"/>
    </source>
</evidence>
<accession>A0A1A9ZZE3</accession>
<organism evidence="1 2">
    <name type="scientific">Glossina pallidipes</name>
    <name type="common">Tsetse fly</name>
    <dbReference type="NCBI Taxonomy" id="7398"/>
    <lineage>
        <taxon>Eukaryota</taxon>
        <taxon>Metazoa</taxon>
        <taxon>Ecdysozoa</taxon>
        <taxon>Arthropoda</taxon>
        <taxon>Hexapoda</taxon>
        <taxon>Insecta</taxon>
        <taxon>Pterygota</taxon>
        <taxon>Neoptera</taxon>
        <taxon>Endopterygota</taxon>
        <taxon>Diptera</taxon>
        <taxon>Brachycera</taxon>
        <taxon>Muscomorpha</taxon>
        <taxon>Hippoboscoidea</taxon>
        <taxon>Glossinidae</taxon>
        <taxon>Glossina</taxon>
    </lineage>
</organism>
<dbReference type="AlphaFoldDB" id="A0A1A9ZZE3"/>
<sequence>MEKKYPNDCANLMPAEIEYPEEPPDCVFCWKLHQIIPQQKVRLLNPQYCWLYPKYERRLLKKIEPDFDHCKTLYTKCDYRLEQCAYFMIIQIEDQFRAHYELVKKEMKLQNELLDDMWLQSQRFMLLTGQGVCVKPYPEIISKNTEKRTLCKFHGKLRLYLNSSNHEEHELSFSISCLIGSSMAEIRVSFTELERRCAQLDMAVESPLIKGAWYMQSLKYIRNLLDDLFQYFYQHICKLKCWAQLLDPGDPEAIEDYMALIKAFENNGNNLMQIFYYGLFLPYLPYCRFTGFEVILAAVQSQKEDWKPRSSDINLRENLWDCINRKCQKHTVSSKARMPENTN</sequence>
<dbReference type="EnsemblMetazoa" id="GPAI029651-RA">
    <property type="protein sequence ID" value="GPAI029651-PA"/>
    <property type="gene ID" value="GPAI029651"/>
</dbReference>
<dbReference type="Proteomes" id="UP000092445">
    <property type="component" value="Unassembled WGS sequence"/>
</dbReference>